<proteinExistence type="predicted"/>
<reference evidence="1 2" key="1">
    <citation type="submission" date="2019-12" db="EMBL/GenBank/DDBJ databases">
        <authorList>
            <person name="Harris M."/>
            <person name="Ho T.C."/>
            <person name="Fruchtman H."/>
            <person name="Garin M."/>
            <person name="Kubatin V."/>
            <person name="Lu T."/>
            <person name="Xue L."/>
            <person name="Marr M.T."/>
        </authorList>
    </citation>
    <scope>NUCLEOTIDE SEQUENCE [LARGE SCALE GENOMIC DNA]</scope>
</reference>
<name>A0A6B9STH5_9CAUD</name>
<organism evidence="1 2">
    <name type="scientific">Vibrio phage VH1_2019</name>
    <dbReference type="NCBI Taxonomy" id="2686307"/>
    <lineage>
        <taxon>Viruses</taxon>
        <taxon>Duplodnaviria</taxon>
        <taxon>Heunggongvirae</taxon>
        <taxon>Uroviricota</taxon>
        <taxon>Caudoviricetes</taxon>
        <taxon>Pantevenvirales</taxon>
        <taxon>Straboviridae</taxon>
        <taxon>Schizotequatrovirus</taxon>
        <taxon>Schizotequatrovirus KVP40</taxon>
    </lineage>
</organism>
<sequence length="37" mass="4550">MYETLLYAEYVYEQWQIEQEVNEHVNLILTSNEEKEA</sequence>
<dbReference type="Proteomes" id="UP000464957">
    <property type="component" value="Segment"/>
</dbReference>
<evidence type="ECO:0000313" key="2">
    <source>
        <dbReference type="Proteomes" id="UP000464957"/>
    </source>
</evidence>
<accession>A0A6B9STH5</accession>
<dbReference type="EMBL" id="MN794232">
    <property type="protein sequence ID" value="QHJ74495.1"/>
    <property type="molecule type" value="Genomic_DNA"/>
</dbReference>
<protein>
    <submittedName>
        <fullName evidence="1">Uncharacterized protein</fullName>
    </submittedName>
</protein>
<gene>
    <name evidence="1" type="ORF">VH12019_00175</name>
</gene>
<evidence type="ECO:0000313" key="1">
    <source>
        <dbReference type="EMBL" id="QHJ74495.1"/>
    </source>
</evidence>